<feature type="transmembrane region" description="Helical" evidence="1">
    <location>
        <begin position="94"/>
        <end position="110"/>
    </location>
</feature>
<keyword evidence="1" id="KW-0472">Membrane</keyword>
<dbReference type="RefSeq" id="WP_310341312.1">
    <property type="nucleotide sequence ID" value="NZ_JAVDXO010000003.1"/>
</dbReference>
<dbReference type="Pfam" id="PF05987">
    <property type="entry name" value="DUF898"/>
    <property type="match status" value="1"/>
</dbReference>
<evidence type="ECO:0000256" key="1">
    <source>
        <dbReference type="SAM" id="Phobius"/>
    </source>
</evidence>
<accession>A0ABU1ZLC0</accession>
<dbReference type="EMBL" id="JAVDXO010000003">
    <property type="protein sequence ID" value="MDR7306350.1"/>
    <property type="molecule type" value="Genomic_DNA"/>
</dbReference>
<organism evidence="2 3">
    <name type="scientific">Rhodoferax saidenbachensis</name>
    <dbReference type="NCBI Taxonomy" id="1484693"/>
    <lineage>
        <taxon>Bacteria</taxon>
        <taxon>Pseudomonadati</taxon>
        <taxon>Pseudomonadota</taxon>
        <taxon>Betaproteobacteria</taxon>
        <taxon>Burkholderiales</taxon>
        <taxon>Comamonadaceae</taxon>
        <taxon>Rhodoferax</taxon>
    </lineage>
</organism>
<feature type="transmembrane region" description="Helical" evidence="1">
    <location>
        <begin position="339"/>
        <end position="359"/>
    </location>
</feature>
<gene>
    <name evidence="2" type="ORF">J2X15_001633</name>
</gene>
<proteinExistence type="predicted"/>
<comment type="caution">
    <text evidence="2">The sequence shown here is derived from an EMBL/GenBank/DDBJ whole genome shotgun (WGS) entry which is preliminary data.</text>
</comment>
<dbReference type="Proteomes" id="UP001268089">
    <property type="component" value="Unassembled WGS sequence"/>
</dbReference>
<name>A0ABU1ZLC0_9BURK</name>
<keyword evidence="1" id="KW-1133">Transmembrane helix</keyword>
<feature type="transmembrane region" description="Helical" evidence="1">
    <location>
        <begin position="237"/>
        <end position="263"/>
    </location>
</feature>
<keyword evidence="3" id="KW-1185">Reference proteome</keyword>
<reference evidence="2 3" key="1">
    <citation type="submission" date="2023-07" db="EMBL/GenBank/DDBJ databases">
        <title>Sorghum-associated microbial communities from plants grown in Nebraska, USA.</title>
        <authorList>
            <person name="Schachtman D."/>
        </authorList>
    </citation>
    <scope>NUCLEOTIDE SEQUENCE [LARGE SCALE GENOMIC DNA]</scope>
    <source>
        <strain evidence="2 3">BE308</strain>
    </source>
</reference>
<feature type="transmembrane region" description="Helical" evidence="1">
    <location>
        <begin position="116"/>
        <end position="137"/>
    </location>
</feature>
<feature type="transmembrane region" description="Helical" evidence="1">
    <location>
        <begin position="158"/>
        <end position="179"/>
    </location>
</feature>
<feature type="transmembrane region" description="Helical" evidence="1">
    <location>
        <begin position="275"/>
        <end position="296"/>
    </location>
</feature>
<feature type="transmembrane region" description="Helical" evidence="1">
    <location>
        <begin position="191"/>
        <end position="211"/>
    </location>
</feature>
<feature type="transmembrane region" description="Helical" evidence="1">
    <location>
        <begin position="44"/>
        <end position="64"/>
    </location>
</feature>
<evidence type="ECO:0000313" key="2">
    <source>
        <dbReference type="EMBL" id="MDR7306350.1"/>
    </source>
</evidence>
<sequence length="401" mass="43742">MTQHNDPDAPDAIDALDAQDTLVAAPPSTNLLRLRFTGSGSEYFRIWIVNLLLTIVTLTLYLPWARARKLRYFMSNTLVDDQPLGFHGKPLKMFKGYLLVCVLFALYSVAGKFSAMAGFVALIVVALMWPALFKSSIQFRLANTSWRGLRFSFRGSLAGAYRAMLPIFIPGLVLMGARAVGVDEVSNSQSYLLVAGIVGLSALLVAPWLFWNIKQYQHNHYALGNLQTTFKASVGSFYVLALKIVGVVLLVTALPAVVVGALGFGMGYGGFHDDAGAAVLIIAFAVGWLFMVVAMVCIQPYATSRLQNLVWTQTGNVQLRFVSILSFKSLLWLTLKNTFLIVITLGLYWPFAMVALTRLRLEAVTVKTRIDPALLVADAQASNVEAVGDAAGDFFGLDVGL</sequence>
<dbReference type="InterPro" id="IPR010295">
    <property type="entry name" value="DUF898"/>
</dbReference>
<keyword evidence="1" id="KW-0812">Transmembrane</keyword>
<evidence type="ECO:0000313" key="3">
    <source>
        <dbReference type="Proteomes" id="UP001268089"/>
    </source>
</evidence>
<protein>
    <submittedName>
        <fullName evidence="2">Uncharacterized membrane protein YjgN (DUF898 family)</fullName>
    </submittedName>
</protein>